<dbReference type="Proteomes" id="UP000641206">
    <property type="component" value="Unassembled WGS sequence"/>
</dbReference>
<evidence type="ECO:0000313" key="2">
    <source>
        <dbReference type="EMBL" id="GGP15569.1"/>
    </source>
</evidence>
<protein>
    <submittedName>
        <fullName evidence="2">Cell filamentation protein Fic</fullName>
    </submittedName>
</protein>
<dbReference type="SUPFAM" id="SSF140931">
    <property type="entry name" value="Fic-like"/>
    <property type="match status" value="1"/>
</dbReference>
<dbReference type="InterPro" id="IPR036597">
    <property type="entry name" value="Fido-like_dom_sf"/>
</dbReference>
<gene>
    <name evidence="2" type="ORF">GCM10011346_44040</name>
</gene>
<dbReference type="PANTHER" id="PTHR13504:SF38">
    <property type="entry name" value="FIDO DOMAIN-CONTAINING PROTEIN"/>
    <property type="match status" value="1"/>
</dbReference>
<organism evidence="2 3">
    <name type="scientific">Oceanobacillus neutriphilus</name>
    <dbReference type="NCBI Taxonomy" id="531815"/>
    <lineage>
        <taxon>Bacteria</taxon>
        <taxon>Bacillati</taxon>
        <taxon>Bacillota</taxon>
        <taxon>Bacilli</taxon>
        <taxon>Bacillales</taxon>
        <taxon>Bacillaceae</taxon>
        <taxon>Oceanobacillus</taxon>
    </lineage>
</organism>
<accession>A0ABQ2P1G8</accession>
<reference evidence="3" key="1">
    <citation type="journal article" date="2019" name="Int. J. Syst. Evol. Microbiol.">
        <title>The Global Catalogue of Microorganisms (GCM) 10K type strain sequencing project: providing services to taxonomists for standard genome sequencing and annotation.</title>
        <authorList>
            <consortium name="The Broad Institute Genomics Platform"/>
            <consortium name="The Broad Institute Genome Sequencing Center for Infectious Disease"/>
            <person name="Wu L."/>
            <person name="Ma J."/>
        </authorList>
    </citation>
    <scope>NUCLEOTIDE SEQUENCE [LARGE SCALE GENOMIC DNA]</scope>
    <source>
        <strain evidence="3">CGMCC 1.7693</strain>
    </source>
</reference>
<feature type="domain" description="Fido" evidence="1">
    <location>
        <begin position="95"/>
        <end position="238"/>
    </location>
</feature>
<keyword evidence="3" id="KW-1185">Reference proteome</keyword>
<evidence type="ECO:0000313" key="3">
    <source>
        <dbReference type="Proteomes" id="UP000641206"/>
    </source>
</evidence>
<proteinExistence type="predicted"/>
<dbReference type="InterPro" id="IPR003812">
    <property type="entry name" value="Fido"/>
</dbReference>
<sequence length="254" mass="29331">MQPPFDITDHMLNRIVEISELVGELKSEYERNLHMRKDNRIRSIQSSLAIENNTLTIQQVTDIIDGKRILGSPKEIKEVKNAYGAYEAILSFDPYSVEDFLKAHGYLTNELVEFSGRFRQKDVGIFDAKGNVVHVGARPQFIVSLVEELFSWSKTASTPALIKSCVIHYEIEAIHPFEDGNGRIGRFWQNVILSGWQPIFAWIPFETIIYEHQQQYYDVLALADKDNNSTKFIEFMLDVILETLQKYPKKDDVQ</sequence>
<dbReference type="Pfam" id="PF02661">
    <property type="entry name" value="Fic"/>
    <property type="match status" value="1"/>
</dbReference>
<dbReference type="Gene3D" id="1.10.3290.10">
    <property type="entry name" value="Fido-like domain"/>
    <property type="match status" value="1"/>
</dbReference>
<dbReference type="PANTHER" id="PTHR13504">
    <property type="entry name" value="FIDO DOMAIN-CONTAINING PROTEIN DDB_G0283145"/>
    <property type="match status" value="1"/>
</dbReference>
<dbReference type="EMBL" id="BMLW01000015">
    <property type="protein sequence ID" value="GGP15569.1"/>
    <property type="molecule type" value="Genomic_DNA"/>
</dbReference>
<evidence type="ECO:0000259" key="1">
    <source>
        <dbReference type="PROSITE" id="PS51459"/>
    </source>
</evidence>
<dbReference type="RefSeq" id="WP_188737202.1">
    <property type="nucleotide sequence ID" value="NZ_BMLW01000015.1"/>
</dbReference>
<dbReference type="PROSITE" id="PS51459">
    <property type="entry name" value="FIDO"/>
    <property type="match status" value="1"/>
</dbReference>
<comment type="caution">
    <text evidence="2">The sequence shown here is derived from an EMBL/GenBank/DDBJ whole genome shotgun (WGS) entry which is preliminary data.</text>
</comment>
<name>A0ABQ2P1G8_9BACI</name>
<dbReference type="InterPro" id="IPR040198">
    <property type="entry name" value="Fido_containing"/>
</dbReference>